<sequence length="103" mass="11079">AVGLEQRSELRLGWARQLVSDGELDLLIVELLGIGALAAVVLHVRSLNNLDGGRTDTVARRHLLVHLSHGAIQGYVTVLFVHVVHACAGLVANPHAVVLRQGW</sequence>
<feature type="transmembrane region" description="Helical" evidence="1">
    <location>
        <begin position="26"/>
        <end position="44"/>
    </location>
</feature>
<gene>
    <name evidence="2" type="ORF">Vretimale_10749</name>
</gene>
<dbReference type="EMBL" id="BNCQ01000021">
    <property type="protein sequence ID" value="GIM06430.1"/>
    <property type="molecule type" value="Genomic_DNA"/>
</dbReference>
<keyword evidence="1" id="KW-0472">Membrane</keyword>
<name>A0A8J4GG34_9CHLO</name>
<comment type="caution">
    <text evidence="2">The sequence shown here is derived from an EMBL/GenBank/DDBJ whole genome shotgun (WGS) entry which is preliminary data.</text>
</comment>
<feature type="non-terminal residue" evidence="2">
    <location>
        <position position="103"/>
    </location>
</feature>
<evidence type="ECO:0000313" key="2">
    <source>
        <dbReference type="EMBL" id="GIM06430.1"/>
    </source>
</evidence>
<feature type="non-terminal residue" evidence="2">
    <location>
        <position position="1"/>
    </location>
</feature>
<proteinExistence type="predicted"/>
<protein>
    <submittedName>
        <fullName evidence="2">Uncharacterized protein</fullName>
    </submittedName>
</protein>
<dbReference type="Proteomes" id="UP000722791">
    <property type="component" value="Unassembled WGS sequence"/>
</dbReference>
<evidence type="ECO:0000313" key="3">
    <source>
        <dbReference type="Proteomes" id="UP000722791"/>
    </source>
</evidence>
<keyword evidence="1" id="KW-1133">Transmembrane helix</keyword>
<keyword evidence="1" id="KW-0812">Transmembrane</keyword>
<dbReference type="AlphaFoldDB" id="A0A8J4GG34"/>
<organism evidence="2 3">
    <name type="scientific">Volvox reticuliferus</name>
    <dbReference type="NCBI Taxonomy" id="1737510"/>
    <lineage>
        <taxon>Eukaryota</taxon>
        <taxon>Viridiplantae</taxon>
        <taxon>Chlorophyta</taxon>
        <taxon>core chlorophytes</taxon>
        <taxon>Chlorophyceae</taxon>
        <taxon>CS clade</taxon>
        <taxon>Chlamydomonadales</taxon>
        <taxon>Volvocaceae</taxon>
        <taxon>Volvox</taxon>
    </lineage>
</organism>
<reference evidence="2" key="1">
    <citation type="journal article" date="2021" name="Proc. Natl. Acad. Sci. U.S.A.">
        <title>Three genomes in the algal genus Volvox reveal the fate of a haploid sex-determining region after a transition to homothallism.</title>
        <authorList>
            <person name="Yamamoto K."/>
            <person name="Hamaji T."/>
            <person name="Kawai-Toyooka H."/>
            <person name="Matsuzaki R."/>
            <person name="Takahashi F."/>
            <person name="Nishimura Y."/>
            <person name="Kawachi M."/>
            <person name="Noguchi H."/>
            <person name="Minakuchi Y."/>
            <person name="Umen J.G."/>
            <person name="Toyoda A."/>
            <person name="Nozaki H."/>
        </authorList>
    </citation>
    <scope>NUCLEOTIDE SEQUENCE</scope>
    <source>
        <strain evidence="2">NIES-3785</strain>
    </source>
</reference>
<evidence type="ECO:0000256" key="1">
    <source>
        <dbReference type="SAM" id="Phobius"/>
    </source>
</evidence>
<accession>A0A8J4GG34</accession>